<feature type="binding site" evidence="6">
    <location>
        <begin position="63"/>
        <end position="64"/>
    </location>
    <ligand>
        <name>NAD(+)</name>
        <dbReference type="ChEBI" id="CHEBI:57540"/>
    </ligand>
</feature>
<feature type="binding site" evidence="6">
    <location>
        <begin position="137"/>
        <end position="138"/>
    </location>
    <ligand>
        <name>NAD(+)</name>
        <dbReference type="ChEBI" id="CHEBI:57540"/>
    </ligand>
</feature>
<proteinExistence type="inferred from homology"/>
<evidence type="ECO:0000256" key="1">
    <source>
        <dbReference type="ARBA" id="ARBA00022679"/>
    </source>
</evidence>
<dbReference type="GO" id="GO:0019674">
    <property type="term" value="P:NAD+ metabolic process"/>
    <property type="evidence" value="ECO:0007669"/>
    <property type="project" value="InterPro"/>
</dbReference>
<dbReference type="Gene3D" id="2.60.200.30">
    <property type="entry name" value="Probable inorganic polyphosphate/atp-NAD kinase, domain 2"/>
    <property type="match status" value="1"/>
</dbReference>
<dbReference type="GO" id="GO:0005737">
    <property type="term" value="C:cytoplasm"/>
    <property type="evidence" value="ECO:0007669"/>
    <property type="project" value="UniProtKB-SubCell"/>
</dbReference>
<reference evidence="7 8" key="1">
    <citation type="submission" date="2019-02" db="EMBL/GenBank/DDBJ databases">
        <title>Deep-cultivation of Planctomycetes and their phenomic and genomic characterization uncovers novel biology.</title>
        <authorList>
            <person name="Wiegand S."/>
            <person name="Jogler M."/>
            <person name="Boedeker C."/>
            <person name="Pinto D."/>
            <person name="Vollmers J."/>
            <person name="Rivas-Marin E."/>
            <person name="Kohn T."/>
            <person name="Peeters S.H."/>
            <person name="Heuer A."/>
            <person name="Rast P."/>
            <person name="Oberbeckmann S."/>
            <person name="Bunk B."/>
            <person name="Jeske O."/>
            <person name="Meyerdierks A."/>
            <person name="Storesund J.E."/>
            <person name="Kallscheuer N."/>
            <person name="Luecker S."/>
            <person name="Lage O.M."/>
            <person name="Pohl T."/>
            <person name="Merkel B.J."/>
            <person name="Hornburger P."/>
            <person name="Mueller R.-W."/>
            <person name="Bruemmer F."/>
            <person name="Labrenz M."/>
            <person name="Spormann A.M."/>
            <person name="Op den Camp H."/>
            <person name="Overmann J."/>
            <person name="Amann R."/>
            <person name="Jetten M.S.M."/>
            <person name="Mascher T."/>
            <person name="Medema M.H."/>
            <person name="Devos D.P."/>
            <person name="Kaster A.-K."/>
            <person name="Ovreas L."/>
            <person name="Rohde M."/>
            <person name="Galperin M.Y."/>
            <person name="Jogler C."/>
        </authorList>
    </citation>
    <scope>NUCLEOTIDE SEQUENCE [LARGE SCALE GENOMIC DNA]</scope>
    <source>
        <strain evidence="7 8">Mal48</strain>
    </source>
</reference>
<dbReference type="GO" id="GO:0006741">
    <property type="term" value="P:NADP+ biosynthetic process"/>
    <property type="evidence" value="ECO:0007669"/>
    <property type="project" value="UniProtKB-UniRule"/>
</dbReference>
<dbReference type="PANTHER" id="PTHR20275">
    <property type="entry name" value="NAD KINASE"/>
    <property type="match status" value="1"/>
</dbReference>
<dbReference type="GO" id="GO:0046872">
    <property type="term" value="F:metal ion binding"/>
    <property type="evidence" value="ECO:0007669"/>
    <property type="project" value="UniProtKB-UniRule"/>
</dbReference>
<dbReference type="PANTHER" id="PTHR20275:SF0">
    <property type="entry name" value="NAD KINASE"/>
    <property type="match status" value="1"/>
</dbReference>
<dbReference type="InterPro" id="IPR017437">
    <property type="entry name" value="ATP-NAD_kinase_PpnK-typ_C"/>
</dbReference>
<evidence type="ECO:0000313" key="7">
    <source>
        <dbReference type="EMBL" id="QDT35213.1"/>
    </source>
</evidence>
<sequence>MSPPPLRVLVVARDQSDHVQVAQRALCELLTQHAGIELVATLTANDDAYEDIDAEVAFVVGGDGAILRACRWFGTTQIPILGVNLGRLGFLADLSQEALPEILDELANRKFEVISHLMFECHHRKALGGSECYLGLNETALLSAASLSLIDVELAINGDPVTTYSGDGLIISTPVGSTAHNLSAGGPILRQDLRAFVVTPICPHTLTVRPIVDRADAEYQITAPSVPEGVMLVIDGQIKVPFESGDVVTIRQANVSFQLVRVEGHRFYHTLHRKLGWDGQPRYQRGRIERGTADD</sequence>
<evidence type="ECO:0000313" key="8">
    <source>
        <dbReference type="Proteomes" id="UP000315724"/>
    </source>
</evidence>
<accession>A0A517QUC9</accession>
<keyword evidence="4 6" id="KW-0520">NAD</keyword>
<dbReference type="GO" id="GO:0003951">
    <property type="term" value="F:NAD+ kinase activity"/>
    <property type="evidence" value="ECO:0007669"/>
    <property type="project" value="UniProtKB-UniRule"/>
</dbReference>
<evidence type="ECO:0000256" key="4">
    <source>
        <dbReference type="ARBA" id="ARBA00023027"/>
    </source>
</evidence>
<name>A0A517QUC9_9PLAN</name>
<dbReference type="AlphaFoldDB" id="A0A517QUC9"/>
<dbReference type="InterPro" id="IPR016064">
    <property type="entry name" value="NAD/diacylglycerol_kinase_sf"/>
</dbReference>
<evidence type="ECO:0000256" key="6">
    <source>
        <dbReference type="HAMAP-Rule" id="MF_00361"/>
    </source>
</evidence>
<feature type="active site" description="Proton acceptor" evidence="6">
    <location>
        <position position="63"/>
    </location>
</feature>
<feature type="binding site" evidence="6">
    <location>
        <position position="167"/>
    </location>
    <ligand>
        <name>NAD(+)</name>
        <dbReference type="ChEBI" id="CHEBI:57540"/>
    </ligand>
</feature>
<comment type="similarity">
    <text evidence="6">Belongs to the NAD kinase family.</text>
</comment>
<dbReference type="Gene3D" id="3.40.50.10330">
    <property type="entry name" value="Probable inorganic polyphosphate/atp-NAD kinase, domain 1"/>
    <property type="match status" value="1"/>
</dbReference>
<comment type="cofactor">
    <cofactor evidence="6">
        <name>a divalent metal cation</name>
        <dbReference type="ChEBI" id="CHEBI:60240"/>
    </cofactor>
</comment>
<keyword evidence="2 6" id="KW-0418">Kinase</keyword>
<comment type="catalytic activity">
    <reaction evidence="5 6">
        <text>NAD(+) + ATP = ADP + NADP(+) + H(+)</text>
        <dbReference type="Rhea" id="RHEA:18629"/>
        <dbReference type="ChEBI" id="CHEBI:15378"/>
        <dbReference type="ChEBI" id="CHEBI:30616"/>
        <dbReference type="ChEBI" id="CHEBI:57540"/>
        <dbReference type="ChEBI" id="CHEBI:58349"/>
        <dbReference type="ChEBI" id="CHEBI:456216"/>
        <dbReference type="EC" id="2.7.1.23"/>
    </reaction>
</comment>
<keyword evidence="3 6" id="KW-0521">NADP</keyword>
<evidence type="ECO:0000256" key="3">
    <source>
        <dbReference type="ARBA" id="ARBA00022857"/>
    </source>
</evidence>
<comment type="caution">
    <text evidence="6">Lacks conserved residue(s) required for the propagation of feature annotation.</text>
</comment>
<dbReference type="GO" id="GO:0051287">
    <property type="term" value="F:NAD binding"/>
    <property type="evidence" value="ECO:0007669"/>
    <property type="project" value="UniProtKB-ARBA"/>
</dbReference>
<evidence type="ECO:0000256" key="5">
    <source>
        <dbReference type="ARBA" id="ARBA00047925"/>
    </source>
</evidence>
<feature type="binding site" evidence="6">
    <location>
        <position position="237"/>
    </location>
    <ligand>
        <name>NAD(+)</name>
        <dbReference type="ChEBI" id="CHEBI:57540"/>
    </ligand>
</feature>
<comment type="subcellular location">
    <subcellularLocation>
        <location evidence="6">Cytoplasm</location>
    </subcellularLocation>
</comment>
<dbReference type="HAMAP" id="MF_00361">
    <property type="entry name" value="NAD_kinase"/>
    <property type="match status" value="1"/>
</dbReference>
<dbReference type="GO" id="GO:0005524">
    <property type="term" value="F:ATP binding"/>
    <property type="evidence" value="ECO:0007669"/>
    <property type="project" value="UniProtKB-KW"/>
</dbReference>
<dbReference type="Proteomes" id="UP000315724">
    <property type="component" value="Chromosome"/>
</dbReference>
<feature type="binding site" evidence="6">
    <location>
        <begin position="178"/>
        <end position="183"/>
    </location>
    <ligand>
        <name>NAD(+)</name>
        <dbReference type="ChEBI" id="CHEBI:57540"/>
    </ligand>
</feature>
<feature type="binding site" evidence="6">
    <location>
        <position position="68"/>
    </location>
    <ligand>
        <name>NAD(+)</name>
        <dbReference type="ChEBI" id="CHEBI:57540"/>
    </ligand>
</feature>
<gene>
    <name evidence="7" type="primary">ppnK</name>
    <name evidence="6" type="synonym">nadK</name>
    <name evidence="7" type="ORF">Mal48_44890</name>
</gene>
<dbReference type="Pfam" id="PF01513">
    <property type="entry name" value="NAD_kinase"/>
    <property type="match status" value="1"/>
</dbReference>
<dbReference type="KEGG" id="tpol:Mal48_44890"/>
<dbReference type="SUPFAM" id="SSF111331">
    <property type="entry name" value="NAD kinase/diacylglycerol kinase-like"/>
    <property type="match status" value="1"/>
</dbReference>
<keyword evidence="1 6" id="KW-0808">Transferase</keyword>
<protein>
    <recommendedName>
        <fullName evidence="6">NAD kinase</fullName>
        <ecNumber evidence="6">2.7.1.23</ecNumber>
    </recommendedName>
    <alternativeName>
        <fullName evidence="6">ATP-dependent NAD kinase</fullName>
    </alternativeName>
</protein>
<dbReference type="InterPro" id="IPR017438">
    <property type="entry name" value="ATP-NAD_kinase_N"/>
</dbReference>
<dbReference type="InterPro" id="IPR002504">
    <property type="entry name" value="NADK"/>
</dbReference>
<comment type="function">
    <text evidence="6">Involved in the regulation of the intracellular balance of NAD and NADP, and is a key enzyme in the biosynthesis of NADP. Catalyzes specifically the phosphorylation on 2'-hydroxyl of the adenosine moiety of NAD to yield NADP.</text>
</comment>
<dbReference type="EC" id="2.7.1.23" evidence="6"/>
<keyword evidence="6" id="KW-0067">ATP-binding</keyword>
<keyword evidence="6" id="KW-0963">Cytoplasm</keyword>
<dbReference type="Pfam" id="PF20143">
    <property type="entry name" value="NAD_kinase_C"/>
    <property type="match status" value="1"/>
</dbReference>
<evidence type="ECO:0000256" key="2">
    <source>
        <dbReference type="ARBA" id="ARBA00022777"/>
    </source>
</evidence>
<feature type="binding site" evidence="6">
    <location>
        <position position="175"/>
    </location>
    <ligand>
        <name>NAD(+)</name>
        <dbReference type="ChEBI" id="CHEBI:57540"/>
    </ligand>
</feature>
<dbReference type="OrthoDB" id="9774737at2"/>
<dbReference type="EMBL" id="CP036267">
    <property type="protein sequence ID" value="QDT35213.1"/>
    <property type="molecule type" value="Genomic_DNA"/>
</dbReference>
<organism evidence="7 8">
    <name type="scientific">Thalassoglobus polymorphus</name>
    <dbReference type="NCBI Taxonomy" id="2527994"/>
    <lineage>
        <taxon>Bacteria</taxon>
        <taxon>Pseudomonadati</taxon>
        <taxon>Planctomycetota</taxon>
        <taxon>Planctomycetia</taxon>
        <taxon>Planctomycetales</taxon>
        <taxon>Planctomycetaceae</taxon>
        <taxon>Thalassoglobus</taxon>
    </lineage>
</organism>
<keyword evidence="8" id="KW-1185">Reference proteome</keyword>
<keyword evidence="6" id="KW-0547">Nucleotide-binding</keyword>